<feature type="binding site" evidence="2">
    <location>
        <position position="504"/>
    </location>
    <ligand>
        <name>Zn(2+)</name>
        <dbReference type="ChEBI" id="CHEBI:29105"/>
        <note>catalytic</note>
    </ligand>
</feature>
<dbReference type="PROSITE" id="PS50215">
    <property type="entry name" value="ADAM_MEPRO"/>
    <property type="match status" value="1"/>
</dbReference>
<dbReference type="PROSITE" id="PS50214">
    <property type="entry name" value="DISINTEGRIN_2"/>
    <property type="match status" value="1"/>
</dbReference>
<dbReference type="Pfam" id="PF13582">
    <property type="entry name" value="Reprolysin_3"/>
    <property type="match status" value="1"/>
</dbReference>
<dbReference type="InterPro" id="IPR024079">
    <property type="entry name" value="MetalloPept_cat_dom_sf"/>
</dbReference>
<dbReference type="InParanoid" id="C1E837"/>
<dbReference type="SMART" id="SM00050">
    <property type="entry name" value="DISIN"/>
    <property type="match status" value="1"/>
</dbReference>
<feature type="domain" description="Peptidase M12B" evidence="5">
    <location>
        <begin position="321"/>
        <end position="566"/>
    </location>
</feature>
<keyword evidence="7" id="KW-1185">Reference proteome</keyword>
<reference evidence="6 7" key="1">
    <citation type="journal article" date="2009" name="Science">
        <title>Green evolution and dynamic adaptations revealed by genomes of the marine picoeukaryotes Micromonas.</title>
        <authorList>
            <person name="Worden A.Z."/>
            <person name="Lee J.H."/>
            <person name="Mock T."/>
            <person name="Rouze P."/>
            <person name="Simmons M.P."/>
            <person name="Aerts A.L."/>
            <person name="Allen A.E."/>
            <person name="Cuvelier M.L."/>
            <person name="Derelle E."/>
            <person name="Everett M.V."/>
            <person name="Foulon E."/>
            <person name="Grimwood J."/>
            <person name="Gundlach H."/>
            <person name="Henrissat B."/>
            <person name="Napoli C."/>
            <person name="McDonald S.M."/>
            <person name="Parker M.S."/>
            <person name="Rombauts S."/>
            <person name="Salamov A."/>
            <person name="Von Dassow P."/>
            <person name="Badger J.H."/>
            <person name="Coutinho P.M."/>
            <person name="Demir E."/>
            <person name="Dubchak I."/>
            <person name="Gentemann C."/>
            <person name="Eikrem W."/>
            <person name="Gready J.E."/>
            <person name="John U."/>
            <person name="Lanier W."/>
            <person name="Lindquist E.A."/>
            <person name="Lucas S."/>
            <person name="Mayer K.F."/>
            <person name="Moreau H."/>
            <person name="Not F."/>
            <person name="Otillar R."/>
            <person name="Panaud O."/>
            <person name="Pangilinan J."/>
            <person name="Paulsen I."/>
            <person name="Piegu B."/>
            <person name="Poliakov A."/>
            <person name="Robbens S."/>
            <person name="Schmutz J."/>
            <person name="Toulza E."/>
            <person name="Wyss T."/>
            <person name="Zelensky A."/>
            <person name="Zhou K."/>
            <person name="Armbrust E.V."/>
            <person name="Bhattacharya D."/>
            <person name="Goodenough U.W."/>
            <person name="Van de Peer Y."/>
            <person name="Grigoriev I.V."/>
        </authorList>
    </citation>
    <scope>NUCLEOTIDE SEQUENCE [LARGE SCALE GENOMIC DNA]</scope>
    <source>
        <strain evidence="7">RCC299 / NOUM17</strain>
    </source>
</reference>
<feature type="domain" description="Disintegrin" evidence="4">
    <location>
        <begin position="571"/>
        <end position="675"/>
    </location>
</feature>
<accession>C1E837</accession>
<evidence type="ECO:0000259" key="5">
    <source>
        <dbReference type="PROSITE" id="PS50215"/>
    </source>
</evidence>
<organism evidence="6 7">
    <name type="scientific">Micromonas commoda (strain RCC299 / NOUM17 / CCMP2709)</name>
    <name type="common">Picoplanktonic green alga</name>
    <dbReference type="NCBI Taxonomy" id="296587"/>
    <lineage>
        <taxon>Eukaryota</taxon>
        <taxon>Viridiplantae</taxon>
        <taxon>Chlorophyta</taxon>
        <taxon>Mamiellophyceae</taxon>
        <taxon>Mamiellales</taxon>
        <taxon>Mamiellaceae</taxon>
        <taxon>Micromonas</taxon>
    </lineage>
</organism>
<feature type="region of interest" description="Disordered" evidence="3">
    <location>
        <begin position="281"/>
        <end position="302"/>
    </location>
</feature>
<dbReference type="Gene3D" id="4.10.70.10">
    <property type="entry name" value="Disintegrin domain"/>
    <property type="match status" value="1"/>
</dbReference>
<dbReference type="InterPro" id="IPR001762">
    <property type="entry name" value="Disintegrin_dom"/>
</dbReference>
<dbReference type="InterPro" id="IPR036436">
    <property type="entry name" value="Disintegrin_dom_sf"/>
</dbReference>
<keyword evidence="2" id="KW-0479">Metal-binding</keyword>
<dbReference type="AlphaFoldDB" id="C1E837"/>
<evidence type="ECO:0008006" key="8">
    <source>
        <dbReference type="Google" id="ProtNLM"/>
    </source>
</evidence>
<dbReference type="SUPFAM" id="SSF57552">
    <property type="entry name" value="Blood coagulation inhibitor (disintegrin)"/>
    <property type="match status" value="1"/>
</dbReference>
<dbReference type="Proteomes" id="UP000002009">
    <property type="component" value="Chromosome 6"/>
</dbReference>
<comment type="caution">
    <text evidence="2">Lacks conserved residue(s) required for the propagation of feature annotation.</text>
</comment>
<dbReference type="Pfam" id="PF00200">
    <property type="entry name" value="Disintegrin"/>
    <property type="match status" value="1"/>
</dbReference>
<evidence type="ECO:0000313" key="6">
    <source>
        <dbReference type="EMBL" id="ACO64443.1"/>
    </source>
</evidence>
<gene>
    <name evidence="6" type="ORF">MICPUN_59236</name>
</gene>
<dbReference type="OrthoDB" id="1726907at2759"/>
<evidence type="ECO:0000256" key="3">
    <source>
        <dbReference type="SAM" id="MobiDB-lite"/>
    </source>
</evidence>
<dbReference type="PANTHER" id="PTHR11905">
    <property type="entry name" value="ADAM A DISINTEGRIN AND METALLOPROTEASE DOMAIN"/>
    <property type="match status" value="1"/>
</dbReference>
<dbReference type="RefSeq" id="XP_002503185.1">
    <property type="nucleotide sequence ID" value="XM_002503139.1"/>
</dbReference>
<feature type="compositionally biased region" description="Pro residues" evidence="3">
    <location>
        <begin position="852"/>
        <end position="873"/>
    </location>
</feature>
<dbReference type="InterPro" id="IPR002870">
    <property type="entry name" value="Peptidase_M12B_N"/>
</dbReference>
<name>C1E837_MICCC</name>
<dbReference type="Gene3D" id="3.40.390.10">
    <property type="entry name" value="Collagenase (Catalytic Domain)"/>
    <property type="match status" value="1"/>
</dbReference>
<dbReference type="InterPro" id="IPR001590">
    <property type="entry name" value="Peptidase_M12B"/>
</dbReference>
<feature type="binding site" evidence="2">
    <location>
        <position position="510"/>
    </location>
    <ligand>
        <name>Zn(2+)</name>
        <dbReference type="ChEBI" id="CHEBI:29105"/>
        <note>catalytic</note>
    </ligand>
</feature>
<feature type="region of interest" description="Disordered" evidence="3">
    <location>
        <begin position="845"/>
        <end position="873"/>
    </location>
</feature>
<feature type="compositionally biased region" description="Low complexity" evidence="3">
    <location>
        <begin position="1167"/>
        <end position="1181"/>
    </location>
</feature>
<dbReference type="eggNOG" id="KOG3607">
    <property type="taxonomic scope" value="Eukaryota"/>
</dbReference>
<dbReference type="PANTHER" id="PTHR11905:SF159">
    <property type="entry name" value="ADAM METALLOPROTEASE"/>
    <property type="match status" value="1"/>
</dbReference>
<feature type="active site" evidence="2">
    <location>
        <position position="501"/>
    </location>
</feature>
<dbReference type="Pfam" id="PF01562">
    <property type="entry name" value="Pep_M12B_propep"/>
    <property type="match status" value="1"/>
</dbReference>
<keyword evidence="2" id="KW-0862">Zinc</keyword>
<protein>
    <recommendedName>
        <fullName evidence="8">Peptidase M12B domain-containing protein</fullName>
    </recommendedName>
</protein>
<evidence type="ECO:0000259" key="4">
    <source>
        <dbReference type="PROSITE" id="PS50214"/>
    </source>
</evidence>
<dbReference type="GO" id="GO:0046872">
    <property type="term" value="F:metal ion binding"/>
    <property type="evidence" value="ECO:0007669"/>
    <property type="project" value="UniProtKB-KW"/>
</dbReference>
<dbReference type="GO" id="GO:0004222">
    <property type="term" value="F:metalloendopeptidase activity"/>
    <property type="evidence" value="ECO:0007669"/>
    <property type="project" value="InterPro"/>
</dbReference>
<feature type="binding site" evidence="2">
    <location>
        <position position="500"/>
    </location>
    <ligand>
        <name>Zn(2+)</name>
        <dbReference type="ChEBI" id="CHEBI:29105"/>
        <note>catalytic</note>
    </ligand>
</feature>
<dbReference type="SUPFAM" id="SSF55486">
    <property type="entry name" value="Metalloproteases ('zincins'), catalytic domain"/>
    <property type="match status" value="1"/>
</dbReference>
<dbReference type="GO" id="GO:0006508">
    <property type="term" value="P:proteolysis"/>
    <property type="evidence" value="ECO:0007669"/>
    <property type="project" value="InterPro"/>
</dbReference>
<dbReference type="GeneID" id="8244116"/>
<evidence type="ECO:0000256" key="1">
    <source>
        <dbReference type="ARBA" id="ARBA00023157"/>
    </source>
</evidence>
<keyword evidence="1" id="KW-1015">Disulfide bond</keyword>
<feature type="region of interest" description="Disordered" evidence="3">
    <location>
        <begin position="1167"/>
        <end position="1189"/>
    </location>
</feature>
<evidence type="ECO:0000256" key="2">
    <source>
        <dbReference type="PROSITE-ProRule" id="PRU00276"/>
    </source>
</evidence>
<dbReference type="KEGG" id="mis:MICPUN_59236"/>
<proteinExistence type="predicted"/>
<evidence type="ECO:0000313" key="7">
    <source>
        <dbReference type="Proteomes" id="UP000002009"/>
    </source>
</evidence>
<sequence>MPWACCFRRTSKRTSKRERQHGCRSDVGHAEAAKKINVFGFLSHHVFGFLSHHLTDTSVSSRSSVTESWSSPSSHAHRIEKYHDHRPRATTRMSPLRRSMRRIRPRAATSTRMLVFMSSVLAAVFVDASTGPADHTGVKSSHEITRATNVTPGDDTRHPASLQLTVHAFGASLDLDLERNDELFSREYRVLAWNPASNAHQLVGNHPGTDHCHYHGRVRNANPGVRSHVVLSTCHGLSGIVKIGDETITLKPAERDAEHRDDDQLDADVVATIDVNADGSVGPIPVGEDLSESAPSDSRRALLGGGGGADAFKYTAGPQTIVMRVMVVNDNDRCKFFTAGASMTSAEQTNMEVHTRHLMNMAAWMYKTISDEVSIRIVLAGQVNWCAGNAFSMKEVQLGDRSGTYDDKVKYYQSFGARIIDKSDLDAKVPAWIYSNQASLPPFDVAHIFSPNAFAREEGALSALAGGFASQGTPCYGFGVDGDIGRFGSSDQFAVHVIAHELGHNFGLNHDIGPGCHESDIFHIMTGDGSDSTDGKISVRVWSKCSVDAMLKLVQDSKLDCLKGPGHQSTTGRCGNGIIDPGEGCDCGALDCSSVDACCDGTTCQLATGATCAPTEIGAGGDKSVEAPRSCCDAATCAPAAAGTVCRAAIDATCDAPEVCDGTTSSCPADAPAVALGTPCAGINGDRGSCWGKFGQRGPFRCSNRDLSCTSLTDSILHGNGWSNPPRGGAHAADGTCSLGDYWQRNGFPYDTAAKKFTAAHCDGGGTGNMVCFSGTNCSAGWYSLQRSYALAGFPCGDIGPDGIYESVCDGGAGHNRHGHLATDFQDGVMYDGSNQPQWYPSKCVPTSSLLKPPPPPPPSPPTALPPSPPPFPPPAPFATTTLFVDVTNFDYANAKDRWDWIWHIEASLAGALPQSYKERHQADRDSSSWWTRATFSLKARMTIPGVATVDGVSDAVFKRAVAADLGVDVDTVVIVNKTVSSRRRRARALLASGGVTVNYELSKYATVANTRSDPSGGSINGNMTRELYVRNRVLASEAFLTVNAAFGASPDVSNPPANPVTATCELFIMAGSVEEAAAVLATAKDPSFPGKVNTLMRNWWPSETASVTKVSATPEVYHPPPEDGMSDATIALYSCVAVVACGLAAGAAYRWGGALRRKVAPLGAMTSSVTSKKSSTAKVAPAPPKAPK</sequence>
<dbReference type="EMBL" id="CP001327">
    <property type="protein sequence ID" value="ACO64443.1"/>
    <property type="molecule type" value="Genomic_DNA"/>
</dbReference>
<dbReference type="STRING" id="296587.C1E837"/>